<feature type="compositionally biased region" description="Polar residues" evidence="1">
    <location>
        <begin position="24"/>
        <end position="35"/>
    </location>
</feature>
<dbReference type="Proteomes" id="UP001295444">
    <property type="component" value="Chromosome 03"/>
</dbReference>
<dbReference type="InterPro" id="IPR034545">
    <property type="entry name" value="Meikin"/>
</dbReference>
<evidence type="ECO:0000313" key="3">
    <source>
        <dbReference type="Proteomes" id="UP001295444"/>
    </source>
</evidence>
<dbReference type="PANTHER" id="PTHR38006:SF1">
    <property type="entry name" value="MEIOSIS-SPECIFIC KINETOCHORE PROTEIN"/>
    <property type="match status" value="1"/>
</dbReference>
<dbReference type="AlphaFoldDB" id="A0AAD1RV19"/>
<name>A0AAD1RV19_PELCU</name>
<dbReference type="EMBL" id="OW240914">
    <property type="protein sequence ID" value="CAH2276973.1"/>
    <property type="molecule type" value="Genomic_DNA"/>
</dbReference>
<protein>
    <submittedName>
        <fullName evidence="2">Uncharacterized protein</fullName>
    </submittedName>
</protein>
<accession>A0AAD1RV19</accession>
<dbReference type="PANTHER" id="PTHR38006">
    <property type="entry name" value="MEIOSIS-SPECIFIC KINETOCHORE PROTEIN"/>
    <property type="match status" value="1"/>
</dbReference>
<dbReference type="GO" id="GO:0000776">
    <property type="term" value="C:kinetochore"/>
    <property type="evidence" value="ECO:0007669"/>
    <property type="project" value="InterPro"/>
</dbReference>
<gene>
    <name evidence="2" type="ORF">PECUL_23A037883</name>
</gene>
<feature type="non-terminal residue" evidence="2">
    <location>
        <position position="1"/>
    </location>
</feature>
<feature type="non-terminal residue" evidence="2">
    <location>
        <position position="87"/>
    </location>
</feature>
<reference evidence="2" key="1">
    <citation type="submission" date="2022-03" db="EMBL/GenBank/DDBJ databases">
        <authorList>
            <person name="Alioto T."/>
            <person name="Alioto T."/>
            <person name="Gomez Garrido J."/>
        </authorList>
    </citation>
    <scope>NUCLEOTIDE SEQUENCE</scope>
</reference>
<organism evidence="2 3">
    <name type="scientific">Pelobates cultripes</name>
    <name type="common">Western spadefoot toad</name>
    <dbReference type="NCBI Taxonomy" id="61616"/>
    <lineage>
        <taxon>Eukaryota</taxon>
        <taxon>Metazoa</taxon>
        <taxon>Chordata</taxon>
        <taxon>Craniata</taxon>
        <taxon>Vertebrata</taxon>
        <taxon>Euteleostomi</taxon>
        <taxon>Amphibia</taxon>
        <taxon>Batrachia</taxon>
        <taxon>Anura</taxon>
        <taxon>Pelobatoidea</taxon>
        <taxon>Pelobatidae</taxon>
        <taxon>Pelobates</taxon>
    </lineage>
</organism>
<proteinExistence type="predicted"/>
<sequence>ISLESDVSPVVTDDEDSMLDSDETVSSSDLNTLSSPELLRRSDTLDESEWSSSVENVFCKKNSTLLECKEAMDIDLHPGPENVSNIL</sequence>
<keyword evidence="3" id="KW-1185">Reference proteome</keyword>
<feature type="compositionally biased region" description="Acidic residues" evidence="1">
    <location>
        <begin position="12"/>
        <end position="23"/>
    </location>
</feature>
<evidence type="ECO:0000256" key="1">
    <source>
        <dbReference type="SAM" id="MobiDB-lite"/>
    </source>
</evidence>
<evidence type="ECO:0000313" key="2">
    <source>
        <dbReference type="EMBL" id="CAH2276973.1"/>
    </source>
</evidence>
<feature type="region of interest" description="Disordered" evidence="1">
    <location>
        <begin position="1"/>
        <end position="46"/>
    </location>
</feature>
<dbReference type="GO" id="GO:0051754">
    <property type="term" value="P:meiotic sister chromatid cohesion, centromeric"/>
    <property type="evidence" value="ECO:0007669"/>
    <property type="project" value="InterPro"/>
</dbReference>